<dbReference type="RefSeq" id="WP_262581497.1">
    <property type="nucleotide sequence ID" value="NZ_JAOQJV010000007.1"/>
</dbReference>
<keyword evidence="1" id="KW-0479">Metal-binding</keyword>
<dbReference type="CDD" id="cd02221">
    <property type="entry name" value="cupin_TM1287-like"/>
    <property type="match status" value="1"/>
</dbReference>
<accession>A0ABT2S5Z8</accession>
<dbReference type="Pfam" id="PF07883">
    <property type="entry name" value="Cupin_2"/>
    <property type="match status" value="1"/>
</dbReference>
<reference evidence="3 4" key="1">
    <citation type="journal article" date="2021" name="ISME Commun">
        <title>Automated analysis of genomic sequences facilitates high-throughput and comprehensive description of bacteria.</title>
        <authorList>
            <person name="Hitch T.C.A."/>
        </authorList>
    </citation>
    <scope>NUCLEOTIDE SEQUENCE [LARGE SCALE GENOMIC DNA]</scope>
    <source>
        <strain evidence="3 4">Sanger_02</strain>
    </source>
</reference>
<evidence type="ECO:0000313" key="4">
    <source>
        <dbReference type="Proteomes" id="UP001207605"/>
    </source>
</evidence>
<dbReference type="InterPro" id="IPR051610">
    <property type="entry name" value="GPI/OXD"/>
</dbReference>
<dbReference type="Gene3D" id="2.60.120.10">
    <property type="entry name" value="Jelly Rolls"/>
    <property type="match status" value="1"/>
</dbReference>
<evidence type="ECO:0000256" key="1">
    <source>
        <dbReference type="ARBA" id="ARBA00022723"/>
    </source>
</evidence>
<organism evidence="3 4">
    <name type="scientific">Dorea ammoniilytica</name>
    <dbReference type="NCBI Taxonomy" id="2981788"/>
    <lineage>
        <taxon>Bacteria</taxon>
        <taxon>Bacillati</taxon>
        <taxon>Bacillota</taxon>
        <taxon>Clostridia</taxon>
        <taxon>Lachnospirales</taxon>
        <taxon>Lachnospiraceae</taxon>
        <taxon>Dorea</taxon>
    </lineage>
</organism>
<evidence type="ECO:0000259" key="2">
    <source>
        <dbReference type="Pfam" id="PF07883"/>
    </source>
</evidence>
<gene>
    <name evidence="3" type="ORF">OCV65_07230</name>
</gene>
<dbReference type="PANTHER" id="PTHR35848:SF6">
    <property type="entry name" value="CUPIN TYPE-2 DOMAIN-CONTAINING PROTEIN"/>
    <property type="match status" value="1"/>
</dbReference>
<sequence>MEKMLKTTAKDRVTKIAEHVNGGAGFIMKEELITPEQRGEHCGLLNRITLKPNCEIGHHEHHGEAEMYYILEGTGMYEEDGEAVAVEAGDVTYCEDGHGHGLKNNGKEELVMVAVILKR</sequence>
<protein>
    <submittedName>
        <fullName evidence="3">Cupin domain-containing protein</fullName>
    </submittedName>
</protein>
<evidence type="ECO:0000313" key="3">
    <source>
        <dbReference type="EMBL" id="MCU6700022.1"/>
    </source>
</evidence>
<dbReference type="InterPro" id="IPR011051">
    <property type="entry name" value="RmlC_Cupin_sf"/>
</dbReference>
<dbReference type="Proteomes" id="UP001207605">
    <property type="component" value="Unassembled WGS sequence"/>
</dbReference>
<dbReference type="InterPro" id="IPR014710">
    <property type="entry name" value="RmlC-like_jellyroll"/>
</dbReference>
<dbReference type="PANTHER" id="PTHR35848">
    <property type="entry name" value="OXALATE-BINDING PROTEIN"/>
    <property type="match status" value="1"/>
</dbReference>
<dbReference type="EMBL" id="JAOQJV010000007">
    <property type="protein sequence ID" value="MCU6700022.1"/>
    <property type="molecule type" value="Genomic_DNA"/>
</dbReference>
<keyword evidence="4" id="KW-1185">Reference proteome</keyword>
<dbReference type="SUPFAM" id="SSF51182">
    <property type="entry name" value="RmlC-like cupins"/>
    <property type="match status" value="1"/>
</dbReference>
<dbReference type="InterPro" id="IPR013096">
    <property type="entry name" value="Cupin_2"/>
</dbReference>
<comment type="caution">
    <text evidence="3">The sequence shown here is derived from an EMBL/GenBank/DDBJ whole genome shotgun (WGS) entry which is preliminary data.</text>
</comment>
<name>A0ABT2S5Z8_9FIRM</name>
<feature type="domain" description="Cupin type-2" evidence="2">
    <location>
        <begin position="47"/>
        <end position="115"/>
    </location>
</feature>
<proteinExistence type="predicted"/>